<dbReference type="HOGENOM" id="CLU_002101_0_0_1"/>
<feature type="domain" description="DUF4218" evidence="2">
    <location>
        <begin position="606"/>
        <end position="667"/>
    </location>
</feature>
<dbReference type="InterPro" id="IPR025452">
    <property type="entry name" value="DUF4218"/>
</dbReference>
<feature type="transmembrane region" description="Helical" evidence="1">
    <location>
        <begin position="7"/>
        <end position="25"/>
    </location>
</feature>
<dbReference type="InterPro" id="IPR004242">
    <property type="entry name" value="Transposase_21"/>
</dbReference>
<dbReference type="Pfam" id="PF13960">
    <property type="entry name" value="DUF4218"/>
    <property type="match status" value="1"/>
</dbReference>
<proteinExistence type="predicted"/>
<dbReference type="STRING" id="765257.A0A0C9Y9K0"/>
<protein>
    <submittedName>
        <fullName evidence="3">Unplaced genomic scaffold scaffold_304, whole genome shotgun sequence</fullName>
    </submittedName>
</protein>
<organism evidence="3 4">
    <name type="scientific">Pisolithus microcarpus 441</name>
    <dbReference type="NCBI Taxonomy" id="765257"/>
    <lineage>
        <taxon>Eukaryota</taxon>
        <taxon>Fungi</taxon>
        <taxon>Dikarya</taxon>
        <taxon>Basidiomycota</taxon>
        <taxon>Agaricomycotina</taxon>
        <taxon>Agaricomycetes</taxon>
        <taxon>Agaricomycetidae</taxon>
        <taxon>Boletales</taxon>
        <taxon>Sclerodermatineae</taxon>
        <taxon>Pisolithaceae</taxon>
        <taxon>Pisolithus</taxon>
    </lineage>
</organism>
<dbReference type="PANTHER" id="PTHR46579:SF2">
    <property type="entry name" value="C2H2-TYPE DOMAIN-CONTAINING PROTEIN"/>
    <property type="match status" value="1"/>
</dbReference>
<reference evidence="3 4" key="1">
    <citation type="submission" date="2014-04" db="EMBL/GenBank/DDBJ databases">
        <authorList>
            <consortium name="DOE Joint Genome Institute"/>
            <person name="Kuo A."/>
            <person name="Kohler A."/>
            <person name="Costa M.D."/>
            <person name="Nagy L.G."/>
            <person name="Floudas D."/>
            <person name="Copeland A."/>
            <person name="Barry K.W."/>
            <person name="Cichocki N."/>
            <person name="Veneault-Fourrey C."/>
            <person name="LaButti K."/>
            <person name="Lindquist E.A."/>
            <person name="Lipzen A."/>
            <person name="Lundell T."/>
            <person name="Morin E."/>
            <person name="Murat C."/>
            <person name="Sun H."/>
            <person name="Tunlid A."/>
            <person name="Henrissat B."/>
            <person name="Grigoriev I.V."/>
            <person name="Hibbett D.S."/>
            <person name="Martin F."/>
            <person name="Nordberg H.P."/>
            <person name="Cantor M.N."/>
            <person name="Hua S.X."/>
        </authorList>
    </citation>
    <scope>NUCLEOTIDE SEQUENCE [LARGE SCALE GENOMIC DNA]</scope>
    <source>
        <strain evidence="3 4">441</strain>
    </source>
</reference>
<dbReference type="PANTHER" id="PTHR46579">
    <property type="entry name" value="F5/8 TYPE C DOMAIN-CONTAINING PROTEIN-RELATED"/>
    <property type="match status" value="1"/>
</dbReference>
<sequence length="978" mass="110913">RISQFPMPFINTLIIVAVMYLLMGISRQGANFLLCALQDLVTATCTCMLDALGCAAVTSRHAQDLMDPDKWPKDIRGVMSELDLDPQVLHFACCPKCCCCYAPTALSEDRDSVYPDTCTDRETLGSQPCGSALTQFKRSHGKGVKPFRRFTYQPMKSWLGRLLSRPDLEKHLTSLLPTTPPPKMNDIWDAEVFRSFKGPDGQPFFTGPDNELQLAFSLFIDWFNPHGHKRNAKTISNVYLVGIIPGPSEPSTSQMNHFLRPLVDELLEFWDPGCYFSRTVTYPAGRLVRCALIPLICDVPALRKVAGFMGHSGHSFCSFCRLQDYDIANFDIESWPRYSWEEHVRLATMWRDAPTVKERERLFKENPVCWSELLRLPYWDITKYAILDAMHNLFLGDLKRHLVDIWKMTSMVGKTSKGMQLHSTEVQTQELQNIATAVKLKSTSRLHRIRLGYLRAIAHENEIEVAGDPAKKDLICALIEWQKENPLSSIKLPKPSPNPVYDLTNPDPATTPILHKGILEEIWADMNQTMLPSWMARAPRNLGSPNQGYIKADQWRTACDVNLVITLIRLWGRPDSEQKHKDYLENFLALVTAVRWATKRSTSELHMKVVQDNFQLYLRSLVKLFPLSVLKPNHHLSLHLVECMRLFGPAHGWWAFPFERYNGVLGSVNTNGKEGEMELSFFTSFCRGGNLRALVQQRDLLGRVSVLCGKYISSVSTLQGSILSNIPLLQPTITAGAGRAEQLNDISYQGLLRCFRLDSVPVHYGTDHDDTASTVVLSRDAQFVDKITVKGTTYTTKRKVHRDSLIQFYRIPGEDSKFGQVEDIFLHTGAGPDGDPLTEYFLIVRPFRPLSPAQAKHDPYLKFPLLDVRLCHEELLPGLVIRATNLIGHVVCCPYKGNLPEGNIQVVLSLCRVSSHAMEVHSFHSQRQRNEYRIVNTVPYNLCRCGRTSMLFCFLAYVSHFLPPIFAPMPSFDVHCQV</sequence>
<evidence type="ECO:0000256" key="1">
    <source>
        <dbReference type="SAM" id="Phobius"/>
    </source>
</evidence>
<evidence type="ECO:0000259" key="2">
    <source>
        <dbReference type="Pfam" id="PF13960"/>
    </source>
</evidence>
<keyword evidence="4" id="KW-1185">Reference proteome</keyword>
<evidence type="ECO:0000313" key="3">
    <source>
        <dbReference type="EMBL" id="KIK13551.1"/>
    </source>
</evidence>
<evidence type="ECO:0000313" key="4">
    <source>
        <dbReference type="Proteomes" id="UP000054018"/>
    </source>
</evidence>
<keyword evidence="1" id="KW-1133">Transmembrane helix</keyword>
<feature type="non-terminal residue" evidence="3">
    <location>
        <position position="1"/>
    </location>
</feature>
<dbReference type="Proteomes" id="UP000054018">
    <property type="component" value="Unassembled WGS sequence"/>
</dbReference>
<name>A0A0C9Y9K0_9AGAM</name>
<keyword evidence="1" id="KW-0472">Membrane</keyword>
<accession>A0A0C9Y9K0</accession>
<dbReference type="Pfam" id="PF02992">
    <property type="entry name" value="Transposase_21"/>
    <property type="match status" value="1"/>
</dbReference>
<dbReference type="OrthoDB" id="3269001at2759"/>
<reference evidence="4" key="2">
    <citation type="submission" date="2015-01" db="EMBL/GenBank/DDBJ databases">
        <title>Evolutionary Origins and Diversification of the Mycorrhizal Mutualists.</title>
        <authorList>
            <consortium name="DOE Joint Genome Institute"/>
            <consortium name="Mycorrhizal Genomics Consortium"/>
            <person name="Kohler A."/>
            <person name="Kuo A."/>
            <person name="Nagy L.G."/>
            <person name="Floudas D."/>
            <person name="Copeland A."/>
            <person name="Barry K.W."/>
            <person name="Cichocki N."/>
            <person name="Veneault-Fourrey C."/>
            <person name="LaButti K."/>
            <person name="Lindquist E.A."/>
            <person name="Lipzen A."/>
            <person name="Lundell T."/>
            <person name="Morin E."/>
            <person name="Murat C."/>
            <person name="Riley R."/>
            <person name="Ohm R."/>
            <person name="Sun H."/>
            <person name="Tunlid A."/>
            <person name="Henrissat B."/>
            <person name="Grigoriev I.V."/>
            <person name="Hibbett D.S."/>
            <person name="Martin F."/>
        </authorList>
    </citation>
    <scope>NUCLEOTIDE SEQUENCE [LARGE SCALE GENOMIC DNA]</scope>
    <source>
        <strain evidence="4">441</strain>
    </source>
</reference>
<dbReference type="AlphaFoldDB" id="A0A0C9Y9K0"/>
<gene>
    <name evidence="3" type="ORF">PISMIDRAFT_118693</name>
</gene>
<keyword evidence="1" id="KW-0812">Transmembrane</keyword>
<dbReference type="EMBL" id="KN833988">
    <property type="protein sequence ID" value="KIK13551.1"/>
    <property type="molecule type" value="Genomic_DNA"/>
</dbReference>